<dbReference type="AlphaFoldDB" id="A0A644UWR1"/>
<gene>
    <name evidence="1" type="ORF">SDC9_29155</name>
    <name evidence="2" type="ORF">SDC9_29472</name>
</gene>
<accession>A0A644UWR1</accession>
<name>A0A644UWR1_9ZZZZ</name>
<reference evidence="1" key="1">
    <citation type="submission" date="2019-08" db="EMBL/GenBank/DDBJ databases">
        <authorList>
            <person name="Kucharzyk K."/>
            <person name="Murdoch R.W."/>
            <person name="Higgins S."/>
            <person name="Loffler F."/>
        </authorList>
    </citation>
    <scope>NUCLEOTIDE SEQUENCE</scope>
</reference>
<evidence type="ECO:0000313" key="2">
    <source>
        <dbReference type="EMBL" id="MPL83517.1"/>
    </source>
</evidence>
<evidence type="ECO:0000313" key="1">
    <source>
        <dbReference type="EMBL" id="MPL83205.1"/>
    </source>
</evidence>
<protein>
    <submittedName>
        <fullName evidence="1">Uncharacterized protein</fullName>
    </submittedName>
</protein>
<dbReference type="EMBL" id="VSSQ01000177">
    <property type="protein sequence ID" value="MPL83517.1"/>
    <property type="molecule type" value="Genomic_DNA"/>
</dbReference>
<dbReference type="EMBL" id="VSSQ01000173">
    <property type="protein sequence ID" value="MPL83205.1"/>
    <property type="molecule type" value="Genomic_DNA"/>
</dbReference>
<dbReference type="InterPro" id="IPR018694">
    <property type="entry name" value="DUF2193"/>
</dbReference>
<comment type="caution">
    <text evidence="1">The sequence shown here is derived from an EMBL/GenBank/DDBJ whole genome shotgun (WGS) entry which is preliminary data.</text>
</comment>
<organism evidence="1">
    <name type="scientific">bioreactor metagenome</name>
    <dbReference type="NCBI Taxonomy" id="1076179"/>
    <lineage>
        <taxon>unclassified sequences</taxon>
        <taxon>metagenomes</taxon>
        <taxon>ecological metagenomes</taxon>
    </lineage>
</organism>
<dbReference type="Pfam" id="PF09959">
    <property type="entry name" value="DUF2193"/>
    <property type="match status" value="1"/>
</dbReference>
<sequence>MDMIYRGWGYTDKARRLRSSEKENLTPVVNGFKVDLDPIRNNEIVMNPQRYTYPACAISVRFSSLMRLADYPCLLTSEPVTATLMTNIIALHKDNPAAPVRGCKNCASAALVDFRHHYCQWREAV</sequence>
<proteinExistence type="predicted"/>